<gene>
    <name evidence="2" type="ORF">Vbra_15248</name>
</gene>
<dbReference type="AlphaFoldDB" id="A0A0G4FFQ6"/>
<name>A0A0G4FFQ6_VITBC</name>
<dbReference type="InParanoid" id="A0A0G4FFQ6"/>
<proteinExistence type="predicted"/>
<evidence type="ECO:0000313" key="2">
    <source>
        <dbReference type="EMBL" id="CEM11877.1"/>
    </source>
</evidence>
<keyword evidence="3" id="KW-1185">Reference proteome</keyword>
<evidence type="ECO:0000256" key="1">
    <source>
        <dbReference type="SAM" id="MobiDB-lite"/>
    </source>
</evidence>
<feature type="compositionally biased region" description="Low complexity" evidence="1">
    <location>
        <begin position="147"/>
        <end position="171"/>
    </location>
</feature>
<sequence length="317" mass="33777">MVAAAEDTEVTGREEATGEGEGEGQSLQQEPSEAEASQPTGEEEPPAFTLPSPIHQLEDTQHLFDSLVASLTLSMQSAAPPSPGPVPQEQPPQVRLDLNFVQHSPTAVGQAGRSTGEGEAQQDASAAPPPFAPPDVTSSATSRHQEAPQQGEEQSQPPAESQEAAEESPAGGEEREVLSFAGADEQYLTELPDDIRLEFLQRLLNLFLRLRRDEAALGAVELIACANQKGQHRRQVTEGLSKDRHKGGEGPGRPAPPGQVEAMSLREAIVSSLSRGHGLGLFELADALGKLMRAEGEVYHLVSLRDLTTEMQALIGK</sequence>
<feature type="region of interest" description="Disordered" evidence="1">
    <location>
        <begin position="74"/>
        <end position="175"/>
    </location>
</feature>
<protein>
    <submittedName>
        <fullName evidence="2">Uncharacterized protein</fullName>
    </submittedName>
</protein>
<feature type="region of interest" description="Disordered" evidence="1">
    <location>
        <begin position="1"/>
        <end position="61"/>
    </location>
</feature>
<feature type="region of interest" description="Disordered" evidence="1">
    <location>
        <begin position="231"/>
        <end position="258"/>
    </location>
</feature>
<dbReference type="EMBL" id="CDMY01000427">
    <property type="protein sequence ID" value="CEM11877.1"/>
    <property type="molecule type" value="Genomic_DNA"/>
</dbReference>
<feature type="compositionally biased region" description="Pro residues" evidence="1">
    <location>
        <begin position="80"/>
        <end position="90"/>
    </location>
</feature>
<reference evidence="2 3" key="1">
    <citation type="submission" date="2014-11" db="EMBL/GenBank/DDBJ databases">
        <authorList>
            <person name="Zhu J."/>
            <person name="Qi W."/>
            <person name="Song R."/>
        </authorList>
    </citation>
    <scope>NUCLEOTIDE SEQUENCE [LARGE SCALE GENOMIC DNA]</scope>
</reference>
<accession>A0A0G4FFQ6</accession>
<organism evidence="2 3">
    <name type="scientific">Vitrella brassicaformis (strain CCMP3155)</name>
    <dbReference type="NCBI Taxonomy" id="1169540"/>
    <lineage>
        <taxon>Eukaryota</taxon>
        <taxon>Sar</taxon>
        <taxon>Alveolata</taxon>
        <taxon>Colpodellida</taxon>
        <taxon>Vitrellaceae</taxon>
        <taxon>Vitrella</taxon>
    </lineage>
</organism>
<dbReference type="Proteomes" id="UP000041254">
    <property type="component" value="Unassembled WGS sequence"/>
</dbReference>
<evidence type="ECO:0000313" key="3">
    <source>
        <dbReference type="Proteomes" id="UP000041254"/>
    </source>
</evidence>
<dbReference type="VEuPathDB" id="CryptoDB:Vbra_15248"/>